<evidence type="ECO:0000313" key="2">
    <source>
        <dbReference type="EMBL" id="KAH1173738.1"/>
    </source>
</evidence>
<evidence type="ECO:0000313" key="1">
    <source>
        <dbReference type="EMBL" id="KAH1172622.1"/>
    </source>
</evidence>
<reference evidence="1" key="1">
    <citation type="submission" date="2021-09" db="EMBL/GenBank/DDBJ databases">
        <title>The genome of Mauremys mutica provides insights into the evolution of semi-aquatic lifestyle.</title>
        <authorList>
            <person name="Gong S."/>
            <person name="Gao Y."/>
        </authorList>
    </citation>
    <scope>NUCLEOTIDE SEQUENCE</scope>
    <source>
        <strain evidence="1">MM-2020</strain>
        <tissue evidence="1">Muscle</tissue>
    </source>
</reference>
<comment type="caution">
    <text evidence="1">The sequence shown here is derived from an EMBL/GenBank/DDBJ whole genome shotgun (WGS) entry which is preliminary data.</text>
</comment>
<protein>
    <submittedName>
        <fullName evidence="1">Uncharacterized protein</fullName>
    </submittedName>
</protein>
<dbReference type="EMBL" id="JAHDVG010000482">
    <property type="protein sequence ID" value="KAH1172622.1"/>
    <property type="molecule type" value="Genomic_DNA"/>
</dbReference>
<organism evidence="1 3">
    <name type="scientific">Mauremys mutica</name>
    <name type="common">yellowpond turtle</name>
    <dbReference type="NCBI Taxonomy" id="74926"/>
    <lineage>
        <taxon>Eukaryota</taxon>
        <taxon>Metazoa</taxon>
        <taxon>Chordata</taxon>
        <taxon>Craniata</taxon>
        <taxon>Vertebrata</taxon>
        <taxon>Euteleostomi</taxon>
        <taxon>Archelosauria</taxon>
        <taxon>Testudinata</taxon>
        <taxon>Testudines</taxon>
        <taxon>Cryptodira</taxon>
        <taxon>Durocryptodira</taxon>
        <taxon>Testudinoidea</taxon>
        <taxon>Geoemydidae</taxon>
        <taxon>Geoemydinae</taxon>
        <taxon>Mauremys</taxon>
    </lineage>
</organism>
<evidence type="ECO:0000313" key="3">
    <source>
        <dbReference type="Proteomes" id="UP000827986"/>
    </source>
</evidence>
<gene>
    <name evidence="1" type="ORF">KIL84_016461</name>
    <name evidence="2" type="ORF">KIL84_017577</name>
</gene>
<dbReference type="AlphaFoldDB" id="A0A9D3X4H8"/>
<name>A0A9D3X4H8_9SAUR</name>
<proteinExistence type="predicted"/>
<dbReference type="Proteomes" id="UP000827986">
    <property type="component" value="Unassembled WGS sequence"/>
</dbReference>
<accession>A0A9D3X4H8</accession>
<keyword evidence="3" id="KW-1185">Reference proteome</keyword>
<dbReference type="EMBL" id="JAHDVG010000482">
    <property type="protein sequence ID" value="KAH1173738.1"/>
    <property type="molecule type" value="Genomic_DNA"/>
</dbReference>
<sequence length="112" mass="12238">MAWLHKCSEFLKAVGTDMLQEPIVVQTLLGPPTCYTLGFDDNVTQMIKRVVQKHCKLASELATLKGITGMPGEAPAKLADRIQTYTGLTAGVRACFQGNAFWGVRLDEGLVR</sequence>